<evidence type="ECO:0000313" key="1">
    <source>
        <dbReference type="EMBL" id="QQP52046.1"/>
    </source>
</evidence>
<keyword evidence="2" id="KW-1185">Reference proteome</keyword>
<dbReference type="Proteomes" id="UP000595437">
    <property type="component" value="Chromosome 3"/>
</dbReference>
<proteinExistence type="predicted"/>
<gene>
    <name evidence="1" type="ORF">FKW44_004049</name>
</gene>
<dbReference type="EMBL" id="CP045892">
    <property type="protein sequence ID" value="QQP52046.1"/>
    <property type="molecule type" value="Genomic_DNA"/>
</dbReference>
<dbReference type="AlphaFoldDB" id="A0A7T8KAZ1"/>
<sequence length="108" mass="11730">GLESALRVCYYYSGVIVLSWDGFPDEVIAAPALSFLSHRSPSLLLDHGFFACPHCFLGHFGDPCWSILLSGHVARFSASEEDKEDLDGGPGSFNHLVVDKVTGRVYVG</sequence>
<evidence type="ECO:0000313" key="2">
    <source>
        <dbReference type="Proteomes" id="UP000595437"/>
    </source>
</evidence>
<feature type="non-terminal residue" evidence="1">
    <location>
        <position position="1"/>
    </location>
</feature>
<organism evidence="1 2">
    <name type="scientific">Caligus rogercresseyi</name>
    <name type="common">Sea louse</name>
    <dbReference type="NCBI Taxonomy" id="217165"/>
    <lineage>
        <taxon>Eukaryota</taxon>
        <taxon>Metazoa</taxon>
        <taxon>Ecdysozoa</taxon>
        <taxon>Arthropoda</taxon>
        <taxon>Crustacea</taxon>
        <taxon>Multicrustacea</taxon>
        <taxon>Hexanauplia</taxon>
        <taxon>Copepoda</taxon>
        <taxon>Siphonostomatoida</taxon>
        <taxon>Caligidae</taxon>
        <taxon>Caligus</taxon>
    </lineage>
</organism>
<protein>
    <submittedName>
        <fullName evidence="1">Uncharacterized protein</fullName>
    </submittedName>
</protein>
<name>A0A7T8KAZ1_CALRO</name>
<feature type="non-terminal residue" evidence="1">
    <location>
        <position position="108"/>
    </location>
</feature>
<accession>A0A7T8KAZ1</accession>
<reference evidence="2" key="1">
    <citation type="submission" date="2021-01" db="EMBL/GenBank/DDBJ databases">
        <title>Caligus Genome Assembly.</title>
        <authorList>
            <person name="Gallardo-Escarate C."/>
        </authorList>
    </citation>
    <scope>NUCLEOTIDE SEQUENCE [LARGE SCALE GENOMIC DNA]</scope>
</reference>